<dbReference type="InterPro" id="IPR019734">
    <property type="entry name" value="TPR_rpt"/>
</dbReference>
<dbReference type="Pfam" id="PF14559">
    <property type="entry name" value="TPR_19"/>
    <property type="match status" value="2"/>
</dbReference>
<keyword evidence="4" id="KW-0808">Transferase</keyword>
<dbReference type="SUPFAM" id="SSF53756">
    <property type="entry name" value="UDP-Glycosyltransferase/glycogen phosphorylase"/>
    <property type="match status" value="1"/>
</dbReference>
<dbReference type="PROSITE" id="PS50005">
    <property type="entry name" value="TPR"/>
    <property type="match status" value="3"/>
</dbReference>
<dbReference type="InterPro" id="IPR011990">
    <property type="entry name" value="TPR-like_helical_dom_sf"/>
</dbReference>
<dbReference type="InterPro" id="IPR013105">
    <property type="entry name" value="TPR_2"/>
</dbReference>
<dbReference type="Pfam" id="PF07719">
    <property type="entry name" value="TPR_2"/>
    <property type="match status" value="1"/>
</dbReference>
<dbReference type="SMART" id="SM00028">
    <property type="entry name" value="TPR"/>
    <property type="match status" value="9"/>
</dbReference>
<feature type="repeat" description="TPR" evidence="3">
    <location>
        <begin position="164"/>
        <end position="197"/>
    </location>
</feature>
<dbReference type="Gene3D" id="1.25.40.10">
    <property type="entry name" value="Tetratricopeptide repeat domain"/>
    <property type="match status" value="4"/>
</dbReference>
<comment type="caution">
    <text evidence="4">The sequence shown here is derived from an EMBL/GenBank/DDBJ whole genome shotgun (WGS) entry which is preliminary data.</text>
</comment>
<dbReference type="GO" id="GO:0097363">
    <property type="term" value="F:protein O-acetylglucosaminyltransferase activity"/>
    <property type="evidence" value="ECO:0007669"/>
    <property type="project" value="TreeGrafter"/>
</dbReference>
<evidence type="ECO:0000256" key="1">
    <source>
        <dbReference type="ARBA" id="ARBA00022737"/>
    </source>
</evidence>
<dbReference type="PANTHER" id="PTHR44366">
    <property type="entry name" value="UDP-N-ACETYLGLUCOSAMINE--PEPTIDE N-ACETYLGLUCOSAMINYLTRANSFERASE 110 KDA SUBUNIT"/>
    <property type="match status" value="1"/>
</dbReference>
<dbReference type="SUPFAM" id="SSF48452">
    <property type="entry name" value="TPR-like"/>
    <property type="match status" value="2"/>
</dbReference>
<dbReference type="PANTHER" id="PTHR44366:SF1">
    <property type="entry name" value="UDP-N-ACETYLGLUCOSAMINE--PEPTIDE N-ACETYLGLUCOSAMINYLTRANSFERASE 110 KDA SUBUNIT"/>
    <property type="match status" value="1"/>
</dbReference>
<dbReference type="RefSeq" id="WP_102644716.1">
    <property type="nucleotide sequence ID" value="NZ_PNYA01000005.1"/>
</dbReference>
<organism evidence="4 5">
    <name type="scientific">Trinickia dabaoshanensis</name>
    <dbReference type="NCBI Taxonomy" id="564714"/>
    <lineage>
        <taxon>Bacteria</taxon>
        <taxon>Pseudomonadati</taxon>
        <taxon>Pseudomonadota</taxon>
        <taxon>Betaproteobacteria</taxon>
        <taxon>Burkholderiales</taxon>
        <taxon>Burkholderiaceae</taxon>
        <taxon>Trinickia</taxon>
    </lineage>
</organism>
<name>A0A2N7VWW6_9BURK</name>
<proteinExistence type="predicted"/>
<dbReference type="AlphaFoldDB" id="A0A2N7VWW6"/>
<dbReference type="Proteomes" id="UP000235616">
    <property type="component" value="Unassembled WGS sequence"/>
</dbReference>
<protein>
    <submittedName>
        <fullName evidence="4">Glycosyltransferase</fullName>
    </submittedName>
</protein>
<feature type="repeat" description="TPR" evidence="3">
    <location>
        <begin position="300"/>
        <end position="333"/>
    </location>
</feature>
<dbReference type="GO" id="GO:0006493">
    <property type="term" value="P:protein O-linked glycosylation"/>
    <property type="evidence" value="ECO:0007669"/>
    <property type="project" value="InterPro"/>
</dbReference>
<evidence type="ECO:0000256" key="3">
    <source>
        <dbReference type="PROSITE-ProRule" id="PRU00339"/>
    </source>
</evidence>
<evidence type="ECO:0000313" key="4">
    <source>
        <dbReference type="EMBL" id="PMS21650.1"/>
    </source>
</evidence>
<gene>
    <name evidence="4" type="ORF">C0Z18_07295</name>
</gene>
<sequence>MSAARGKVAATPVAQGLGESDSWMRSAIGDSLRRARALLEKADFAGAGRLYEGVLSMAPDHPEALALLGLAQLHVGHAPRAEKLIARSIALGVRQPWNVSNHGAALVAAGRYGEALSVLDPLLGEKSTDAAALAARADALHGLERFDDALAAYDRALAQAPGVAKTWTRRGTTLVSLGRPADALISIERALRLDPNAAVAHFERGRALHALGRSEEALRSYQLAMVVTGKTPAVLHACGTLLTELGRPQEALACFDEALVSAPRDDVLLFASCAALDLLHAHAELLTRCDRLLELNRKHAGAWLGRGNALLGLGFHGEAVQAYSEALSLSPNNVDAIRNRAAALRQCGRLAEALESYDQALALRSDDPELLFNRGVVLQQLGRFDDADHAYLAASVAPAESAQALHTQAVALQQRGEHEAALHRYALARERYPNDGSVRRSEAFCRLVMGDFEKGWQRHEDRWMAPDLHMRRRHANRPLWLGVEPIAGKTIMLHAEQGFGDTIQFCRYVPLMLARGATVVMEVPRPLAPLLACLEGVNRIVAEGEATPAFDVQCPLMSLPYAFRTTLDTIPSDVPYLQADARRRETWAQRIEQASPEGRPRIGLAWSGNPRHNNDENRSLSFGVLAPLLALDATFVLLQPQVRQCDEQAVRESGIVSFGGQLADFADTAALTEQLDLVISVDTSVAHLAGALGRPTWVLLPFAPDWRWLLERDDSPWYPSARLFRQRRAGDWAPVIERVAAALHAEFAAERFA</sequence>
<evidence type="ECO:0000313" key="5">
    <source>
        <dbReference type="Proteomes" id="UP000235616"/>
    </source>
</evidence>
<keyword evidence="2 3" id="KW-0802">TPR repeat</keyword>
<dbReference type="InterPro" id="IPR037919">
    <property type="entry name" value="OGT"/>
</dbReference>
<reference evidence="4 5" key="1">
    <citation type="submission" date="2018-01" db="EMBL/GenBank/DDBJ databases">
        <title>Whole genome analyses suggest that Burkholderia sensu lato contains two further novel genera in the rhizoxinica-symbiotica group Mycetohabitans gen. nov., and Trinickia gen. nov.: implications for the evolution of diazotrophy and nodulation in the Burkholderiaceae.</title>
        <authorList>
            <person name="Estrada-de los Santos P."/>
            <person name="Palmer M."/>
            <person name="Chavez-Ramirez B."/>
            <person name="Beukes C."/>
            <person name="Steenkamp E.T."/>
            <person name="Hirsch A.M."/>
            <person name="Manyaka P."/>
            <person name="Maluk M."/>
            <person name="Lafos M."/>
            <person name="Crook M."/>
            <person name="Gross E."/>
            <person name="Simon M.F."/>
            <person name="Bueno dos Reis Junior F."/>
            <person name="Poole P.S."/>
            <person name="Venter S.N."/>
            <person name="James E.K."/>
        </authorList>
    </citation>
    <scope>NUCLEOTIDE SEQUENCE [LARGE SCALE GENOMIC DNA]</scope>
    <source>
        <strain evidence="4 5">GIMN1.004</strain>
    </source>
</reference>
<dbReference type="OrthoDB" id="9814129at2"/>
<dbReference type="Pfam" id="PF13432">
    <property type="entry name" value="TPR_16"/>
    <property type="match status" value="1"/>
</dbReference>
<keyword evidence="1" id="KW-0677">Repeat</keyword>
<dbReference type="Gene3D" id="3.40.50.2000">
    <property type="entry name" value="Glycogen Phosphorylase B"/>
    <property type="match status" value="1"/>
</dbReference>
<accession>A0A2N7VWW6</accession>
<keyword evidence="5" id="KW-1185">Reference proteome</keyword>
<feature type="repeat" description="TPR" evidence="3">
    <location>
        <begin position="334"/>
        <end position="367"/>
    </location>
</feature>
<dbReference type="EMBL" id="PNYA01000005">
    <property type="protein sequence ID" value="PMS21650.1"/>
    <property type="molecule type" value="Genomic_DNA"/>
</dbReference>
<evidence type="ECO:0000256" key="2">
    <source>
        <dbReference type="ARBA" id="ARBA00022803"/>
    </source>
</evidence>
<dbReference type="Pfam" id="PF13414">
    <property type="entry name" value="TPR_11"/>
    <property type="match status" value="1"/>
</dbReference>